<dbReference type="InterPro" id="IPR000847">
    <property type="entry name" value="LysR_HTH_N"/>
</dbReference>
<proteinExistence type="inferred from homology"/>
<evidence type="ECO:0000256" key="3">
    <source>
        <dbReference type="ARBA" id="ARBA00023125"/>
    </source>
</evidence>
<dbReference type="PROSITE" id="PS50931">
    <property type="entry name" value="HTH_LYSR"/>
    <property type="match status" value="1"/>
</dbReference>
<dbReference type="EMBL" id="SRIO01000010">
    <property type="protein sequence ID" value="TFZ82274.1"/>
    <property type="molecule type" value="Genomic_DNA"/>
</dbReference>
<dbReference type="FunFam" id="1.10.10.10:FF:000001">
    <property type="entry name" value="LysR family transcriptional regulator"/>
    <property type="match status" value="1"/>
</dbReference>
<dbReference type="GO" id="GO:0003677">
    <property type="term" value="F:DNA binding"/>
    <property type="evidence" value="ECO:0007669"/>
    <property type="project" value="UniProtKB-KW"/>
</dbReference>
<gene>
    <name evidence="6" type="ORF">E4680_08470</name>
</gene>
<protein>
    <submittedName>
        <fullName evidence="6">Hydrogen peroxide-inducible genes activator</fullName>
    </submittedName>
</protein>
<dbReference type="AlphaFoldDB" id="A0A4Z0F7I0"/>
<evidence type="ECO:0000256" key="4">
    <source>
        <dbReference type="ARBA" id="ARBA00023163"/>
    </source>
</evidence>
<dbReference type="RefSeq" id="WP_135281979.1">
    <property type="nucleotide sequence ID" value="NZ_SRIO01000010.1"/>
</dbReference>
<reference evidence="6 7" key="1">
    <citation type="journal article" date="2019" name="ISME J.">
        <title>Candidatus Macondimonas diazotrophica, a novel gammaproteobacterial genus dominating crude-oil-contaminated coastal sediments.</title>
        <authorList>
            <person name="Karthikeyan S."/>
            <person name="Konstantinidis K."/>
        </authorList>
    </citation>
    <scope>NUCLEOTIDE SEQUENCE [LARGE SCALE GENOMIC DNA]</scope>
    <source>
        <strain evidence="6 7">KTK01</strain>
    </source>
</reference>
<keyword evidence="7" id="KW-1185">Reference proteome</keyword>
<keyword evidence="3" id="KW-0238">DNA-binding</keyword>
<evidence type="ECO:0000256" key="1">
    <source>
        <dbReference type="ARBA" id="ARBA00009437"/>
    </source>
</evidence>
<dbReference type="OrthoDB" id="5297026at2"/>
<evidence type="ECO:0000259" key="5">
    <source>
        <dbReference type="PROSITE" id="PS50931"/>
    </source>
</evidence>
<dbReference type="SUPFAM" id="SSF53850">
    <property type="entry name" value="Periplasmic binding protein-like II"/>
    <property type="match status" value="1"/>
</dbReference>
<dbReference type="PANTHER" id="PTHR30346:SF10">
    <property type="entry name" value="TRANSCRIPTIONAL REGULATOR OF OXIDATIVE STRESS OXYR"/>
    <property type="match status" value="1"/>
</dbReference>
<organism evidence="6 7">
    <name type="scientific">Candidatus Macondimonas diazotrophica</name>
    <dbReference type="NCBI Taxonomy" id="2305248"/>
    <lineage>
        <taxon>Bacteria</taxon>
        <taxon>Pseudomonadati</taxon>
        <taxon>Pseudomonadota</taxon>
        <taxon>Gammaproteobacteria</taxon>
        <taxon>Chromatiales</taxon>
        <taxon>Ectothiorhodospiraceae</taxon>
        <taxon>Candidatus Macondimonas</taxon>
    </lineage>
</organism>
<comment type="caution">
    <text evidence="6">The sequence shown here is derived from an EMBL/GenBank/DDBJ whole genome shotgun (WGS) entry which is preliminary data.</text>
</comment>
<dbReference type="GO" id="GO:0003700">
    <property type="term" value="F:DNA-binding transcription factor activity"/>
    <property type="evidence" value="ECO:0007669"/>
    <property type="project" value="InterPro"/>
</dbReference>
<evidence type="ECO:0000256" key="2">
    <source>
        <dbReference type="ARBA" id="ARBA00023015"/>
    </source>
</evidence>
<name>A0A4Z0F7I0_9GAMM</name>
<sequence length="303" mass="33579">MVSIKQLHYALAVEKTLHFRKAAEQCNISQSALSTALNELERQLGVQIFERDNKKVLVTPLGRQVLAQARKVILQVDELQHLAQSQKDPLNFPLSVGLIPTIAPFLLPRMMPLLSAQYPKAQLNIVEEQSQMLVDMVRQGEIDTAILALPFPVDGLLTLEFWQEDFYWVTLAEDVHAHQKEITSDELNHSNLMLLKEGHCLKAHILDACKLSGQTANHGFGAASLNTLVQMVLGRLGTTLIPEMALDQLISQNSALSAVHLNEPGPHRRIAFVIRPNYTRTASIEALMAVCKAALRPSPRAAA</sequence>
<dbReference type="InterPro" id="IPR036388">
    <property type="entry name" value="WH-like_DNA-bd_sf"/>
</dbReference>
<evidence type="ECO:0000313" key="7">
    <source>
        <dbReference type="Proteomes" id="UP000297890"/>
    </source>
</evidence>
<dbReference type="Pfam" id="PF03466">
    <property type="entry name" value="LysR_substrate"/>
    <property type="match status" value="1"/>
</dbReference>
<dbReference type="Proteomes" id="UP000297890">
    <property type="component" value="Unassembled WGS sequence"/>
</dbReference>
<dbReference type="Pfam" id="PF00126">
    <property type="entry name" value="HTH_1"/>
    <property type="match status" value="1"/>
</dbReference>
<keyword evidence="2" id="KW-0805">Transcription regulation</keyword>
<dbReference type="GO" id="GO:0032993">
    <property type="term" value="C:protein-DNA complex"/>
    <property type="evidence" value="ECO:0007669"/>
    <property type="project" value="TreeGrafter"/>
</dbReference>
<dbReference type="PANTHER" id="PTHR30346">
    <property type="entry name" value="TRANSCRIPTIONAL DUAL REGULATOR HCAR-RELATED"/>
    <property type="match status" value="1"/>
</dbReference>
<dbReference type="Gene3D" id="1.10.10.10">
    <property type="entry name" value="Winged helix-like DNA-binding domain superfamily/Winged helix DNA-binding domain"/>
    <property type="match status" value="1"/>
</dbReference>
<keyword evidence="4" id="KW-0804">Transcription</keyword>
<dbReference type="SUPFAM" id="SSF46785">
    <property type="entry name" value="Winged helix' DNA-binding domain"/>
    <property type="match status" value="1"/>
</dbReference>
<evidence type="ECO:0000313" key="6">
    <source>
        <dbReference type="EMBL" id="TFZ82274.1"/>
    </source>
</evidence>
<accession>A0A4Z0F7I0</accession>
<dbReference type="InterPro" id="IPR036390">
    <property type="entry name" value="WH_DNA-bd_sf"/>
</dbReference>
<comment type="similarity">
    <text evidence="1">Belongs to the LysR transcriptional regulatory family.</text>
</comment>
<dbReference type="Gene3D" id="3.40.190.10">
    <property type="entry name" value="Periplasmic binding protein-like II"/>
    <property type="match status" value="2"/>
</dbReference>
<dbReference type="InterPro" id="IPR005119">
    <property type="entry name" value="LysR_subst-bd"/>
</dbReference>
<dbReference type="PRINTS" id="PR00039">
    <property type="entry name" value="HTHLYSR"/>
</dbReference>
<feature type="domain" description="HTH lysR-type" evidence="5">
    <location>
        <begin position="2"/>
        <end position="59"/>
    </location>
</feature>
<dbReference type="CDD" id="cd08411">
    <property type="entry name" value="PBP2_OxyR"/>
    <property type="match status" value="1"/>
</dbReference>